<evidence type="ECO:0000313" key="2">
    <source>
        <dbReference type="EMBL" id="ORB70896.1"/>
    </source>
</evidence>
<keyword evidence="3" id="KW-1185">Reference proteome</keyword>
<feature type="region of interest" description="Disordered" evidence="1">
    <location>
        <begin position="40"/>
        <end position="62"/>
    </location>
</feature>
<reference evidence="2 3" key="1">
    <citation type="submission" date="2017-02" db="EMBL/GenBank/DDBJ databases">
        <title>The new phylogeny of genus Mycobacterium.</title>
        <authorList>
            <person name="Tortoli E."/>
            <person name="Trovato A."/>
            <person name="Cirillo D.M."/>
        </authorList>
    </citation>
    <scope>NUCLEOTIDE SEQUENCE [LARGE SCALE GENOMIC DNA]</scope>
    <source>
        <strain evidence="2 3">DSM 43992</strain>
    </source>
</reference>
<evidence type="ECO:0000256" key="1">
    <source>
        <dbReference type="SAM" id="MobiDB-lite"/>
    </source>
</evidence>
<name>A0A1X0K8U9_MYCSC</name>
<gene>
    <name evidence="2" type="ORF">BST44_22445</name>
</gene>
<dbReference type="STRING" id="1783.BST44_22445"/>
<comment type="caution">
    <text evidence="2">The sequence shown here is derived from an EMBL/GenBank/DDBJ whole genome shotgun (WGS) entry which is preliminary data.</text>
</comment>
<proteinExistence type="predicted"/>
<accession>A0A1X0K8U9</accession>
<evidence type="ECO:0000313" key="3">
    <source>
        <dbReference type="Proteomes" id="UP000192601"/>
    </source>
</evidence>
<sequence>MTALVVVSIVGFVAYLISLRHLPSDERPCVPTYDRHGARIGEYPNPGPDIAPGRPGDNRFIR</sequence>
<dbReference type="Proteomes" id="UP000192601">
    <property type="component" value="Unassembled WGS sequence"/>
</dbReference>
<dbReference type="AlphaFoldDB" id="A0A1X0K8U9"/>
<protein>
    <submittedName>
        <fullName evidence="2">Uncharacterized protein</fullName>
    </submittedName>
</protein>
<dbReference type="EMBL" id="MVIJ01000043">
    <property type="protein sequence ID" value="ORB70896.1"/>
    <property type="molecule type" value="Genomic_DNA"/>
</dbReference>
<organism evidence="2 3">
    <name type="scientific">Mycobacterium scrofulaceum</name>
    <dbReference type="NCBI Taxonomy" id="1783"/>
    <lineage>
        <taxon>Bacteria</taxon>
        <taxon>Bacillati</taxon>
        <taxon>Actinomycetota</taxon>
        <taxon>Actinomycetes</taxon>
        <taxon>Mycobacteriales</taxon>
        <taxon>Mycobacteriaceae</taxon>
        <taxon>Mycobacterium</taxon>
    </lineage>
</organism>